<dbReference type="GO" id="GO:0103075">
    <property type="term" value="F:indole-3-pyruvate monooxygenase activity"/>
    <property type="evidence" value="ECO:0007669"/>
    <property type="project" value="UniProtKB-EC"/>
</dbReference>
<dbReference type="Proteomes" id="UP001314263">
    <property type="component" value="Unassembled WGS sequence"/>
</dbReference>
<dbReference type="PANTHER" id="PTHR43539:SF78">
    <property type="entry name" value="FLAVIN-CONTAINING MONOOXYGENASE"/>
    <property type="match status" value="1"/>
</dbReference>
<evidence type="ECO:0000256" key="4">
    <source>
        <dbReference type="ARBA" id="ARBA00047707"/>
    </source>
</evidence>
<comment type="similarity">
    <text evidence="1">Belongs to the FMO family.</text>
</comment>
<comment type="caution">
    <text evidence="6">The sequence shown here is derived from an EMBL/GenBank/DDBJ whole genome shotgun (WGS) entry which is preliminary data.</text>
</comment>
<evidence type="ECO:0000313" key="6">
    <source>
        <dbReference type="EMBL" id="CAK0779626.1"/>
    </source>
</evidence>
<keyword evidence="7" id="KW-1185">Reference proteome</keyword>
<reference evidence="6 7" key="1">
    <citation type="submission" date="2023-10" db="EMBL/GenBank/DDBJ databases">
        <authorList>
            <person name="Maclean D."/>
            <person name="Macfadyen A."/>
        </authorList>
    </citation>
    <scope>NUCLEOTIDE SEQUENCE [LARGE SCALE GENOMIC DNA]</scope>
</reference>
<dbReference type="SUPFAM" id="SSF51905">
    <property type="entry name" value="FAD/NAD(P)-binding domain"/>
    <property type="match status" value="1"/>
</dbReference>
<organism evidence="6 7">
    <name type="scientific">Coccomyxa viridis</name>
    <dbReference type="NCBI Taxonomy" id="1274662"/>
    <lineage>
        <taxon>Eukaryota</taxon>
        <taxon>Viridiplantae</taxon>
        <taxon>Chlorophyta</taxon>
        <taxon>core chlorophytes</taxon>
        <taxon>Trebouxiophyceae</taxon>
        <taxon>Trebouxiophyceae incertae sedis</taxon>
        <taxon>Coccomyxaceae</taxon>
        <taxon>Coccomyxa</taxon>
    </lineage>
</organism>
<accession>A0AAV1I435</accession>
<dbReference type="InterPro" id="IPR050982">
    <property type="entry name" value="Auxin_biosynth/cation_transpt"/>
</dbReference>
<keyword evidence="2" id="KW-0560">Oxidoreductase</keyword>
<dbReference type="GO" id="GO:0050660">
    <property type="term" value="F:flavin adenine dinucleotide binding"/>
    <property type="evidence" value="ECO:0007669"/>
    <property type="project" value="TreeGrafter"/>
</dbReference>
<name>A0AAV1I435_9CHLO</name>
<comment type="catalytic activity">
    <reaction evidence="4">
        <text>indole-3-pyruvate + NADPH + O2 + H(+) = (indol-3-yl)acetate + CO2 + NADP(+) + H2O</text>
        <dbReference type="Rhea" id="RHEA:34331"/>
        <dbReference type="ChEBI" id="CHEBI:15377"/>
        <dbReference type="ChEBI" id="CHEBI:15378"/>
        <dbReference type="ChEBI" id="CHEBI:15379"/>
        <dbReference type="ChEBI" id="CHEBI:16526"/>
        <dbReference type="ChEBI" id="CHEBI:17640"/>
        <dbReference type="ChEBI" id="CHEBI:30854"/>
        <dbReference type="ChEBI" id="CHEBI:57783"/>
        <dbReference type="ChEBI" id="CHEBI:58349"/>
        <dbReference type="EC" id="1.14.13.168"/>
    </reaction>
</comment>
<dbReference type="Pfam" id="PF07992">
    <property type="entry name" value="Pyr_redox_2"/>
    <property type="match status" value="1"/>
</dbReference>
<sequence>MVAPKQMKAVPREHIDVAIIGGGVVGLVAAKRMQERDIAYKVLEKQRDFGGVWHTHGNNHSTLQAPELSYRFHPKYPLGKKGPLEQITGNSVLRRLREMAADLRIRDHTHFCSEVETICMEDDKYLLAIRDVCTGDVRHLMAEHIIICHGILGRQYLPQERGFTVDKSFKGVFTMGGRMDGMDCAVSNQDINGKSVVIIGGGAFACEAMRSAVWNGAASVTLLTREKNKWVIPFSRQFMASAIGLTPLLPWAWKMSLVKRWLINSYYKPCHMEQLIPQGGPKDMNYTGQSHDGYFEFSRHGQVKHVLGSAKLLNEKGVTTKNGRVYPADMVVFCGGCEYQGSPPFLAELKLGFEDLHSFAFIGSSGRIGTASDGLFSYVPAGPNKQIDMFLHAYDLRKEGRLAELQAALEHTPIPHEDVIAKGHRTVWYTWFETFHKHSTLSCLFEASL</sequence>
<protein>
    <recommendedName>
        <fullName evidence="3">indole-3-pyruvate monooxygenase</fullName>
        <ecNumber evidence="3">1.14.13.168</ecNumber>
    </recommendedName>
</protein>
<evidence type="ECO:0000256" key="3">
    <source>
        <dbReference type="ARBA" id="ARBA00039148"/>
    </source>
</evidence>
<dbReference type="EMBL" id="CAUYUE010000005">
    <property type="protein sequence ID" value="CAK0779626.1"/>
    <property type="molecule type" value="Genomic_DNA"/>
</dbReference>
<evidence type="ECO:0000256" key="2">
    <source>
        <dbReference type="ARBA" id="ARBA00023002"/>
    </source>
</evidence>
<dbReference type="InterPro" id="IPR023753">
    <property type="entry name" value="FAD/NAD-binding_dom"/>
</dbReference>
<evidence type="ECO:0000259" key="5">
    <source>
        <dbReference type="Pfam" id="PF07992"/>
    </source>
</evidence>
<gene>
    <name evidence="6" type="ORF">CVIRNUC_004822</name>
</gene>
<evidence type="ECO:0000256" key="1">
    <source>
        <dbReference type="ARBA" id="ARBA00009183"/>
    </source>
</evidence>
<dbReference type="EC" id="1.14.13.168" evidence="3"/>
<dbReference type="AlphaFoldDB" id="A0AAV1I435"/>
<dbReference type="InterPro" id="IPR036188">
    <property type="entry name" value="FAD/NAD-bd_sf"/>
</dbReference>
<dbReference type="Gene3D" id="3.50.50.60">
    <property type="entry name" value="FAD/NAD(P)-binding domain"/>
    <property type="match status" value="1"/>
</dbReference>
<evidence type="ECO:0000313" key="7">
    <source>
        <dbReference type="Proteomes" id="UP001314263"/>
    </source>
</evidence>
<proteinExistence type="inferred from homology"/>
<dbReference type="PANTHER" id="PTHR43539">
    <property type="entry name" value="FLAVIN-BINDING MONOOXYGENASE-LIKE PROTEIN (AFU_ORTHOLOGUE AFUA_4G09220)"/>
    <property type="match status" value="1"/>
</dbReference>
<feature type="domain" description="FAD/NAD(P)-binding" evidence="5">
    <location>
        <begin position="16"/>
        <end position="226"/>
    </location>
</feature>